<dbReference type="GO" id="GO:0006751">
    <property type="term" value="P:glutathione catabolic process"/>
    <property type="evidence" value="ECO:0007669"/>
    <property type="project" value="InterPro"/>
</dbReference>
<reference evidence="10 11" key="1">
    <citation type="submission" date="2017-10" db="EMBL/GenBank/DDBJ databases">
        <title>A novel species of cold-tolerant Malassezia isolated from bats.</title>
        <authorList>
            <person name="Lorch J.M."/>
            <person name="Palmer J.M."/>
            <person name="Vanderwolf K.J."/>
            <person name="Schmidt K.Z."/>
            <person name="Verant M.L."/>
            <person name="Weller T.J."/>
            <person name="Blehert D.S."/>
        </authorList>
    </citation>
    <scope>NUCLEOTIDE SEQUENCE [LARGE SCALE GENOMIC DNA]</scope>
    <source>
        <strain evidence="10 11">NWHC:44797-103</strain>
    </source>
</reference>
<evidence type="ECO:0000259" key="8">
    <source>
        <dbReference type="PROSITE" id="PS50076"/>
    </source>
</evidence>
<dbReference type="InterPro" id="IPR036568">
    <property type="entry name" value="GGCT-like_sf"/>
</dbReference>
<dbReference type="InterPro" id="IPR018253">
    <property type="entry name" value="DnaJ_domain_CS"/>
</dbReference>
<evidence type="ECO:0000256" key="3">
    <source>
        <dbReference type="ARBA" id="ARBA00022771"/>
    </source>
</evidence>
<dbReference type="Proteomes" id="UP000232875">
    <property type="component" value="Unassembled WGS sequence"/>
</dbReference>
<dbReference type="InterPro" id="IPR054076">
    <property type="entry name" value="ZUO1-like_ZHD"/>
</dbReference>
<keyword evidence="5" id="KW-0456">Lyase</keyword>
<dbReference type="InterPro" id="IPR013024">
    <property type="entry name" value="GGCT-like"/>
</dbReference>
<dbReference type="InterPro" id="IPR051964">
    <property type="entry name" value="Chaperone_stress_response"/>
</dbReference>
<dbReference type="PROSITE" id="PS00028">
    <property type="entry name" value="ZINC_FINGER_C2H2_1"/>
    <property type="match status" value="2"/>
</dbReference>
<proteinExistence type="predicted"/>
<dbReference type="CDD" id="cd06661">
    <property type="entry name" value="GGCT_like"/>
    <property type="match status" value="1"/>
</dbReference>
<feature type="compositionally biased region" description="Basic residues" evidence="7">
    <location>
        <begin position="440"/>
        <end position="452"/>
    </location>
</feature>
<dbReference type="Gene3D" id="3.30.160.60">
    <property type="entry name" value="Classic Zinc Finger"/>
    <property type="match status" value="1"/>
</dbReference>
<evidence type="ECO:0000313" key="11">
    <source>
        <dbReference type="Proteomes" id="UP000232875"/>
    </source>
</evidence>
<organism evidence="10 11">
    <name type="scientific">Malassezia vespertilionis</name>
    <dbReference type="NCBI Taxonomy" id="2020962"/>
    <lineage>
        <taxon>Eukaryota</taxon>
        <taxon>Fungi</taxon>
        <taxon>Dikarya</taxon>
        <taxon>Basidiomycota</taxon>
        <taxon>Ustilaginomycotina</taxon>
        <taxon>Malasseziomycetes</taxon>
        <taxon>Malasseziales</taxon>
        <taxon>Malasseziaceae</taxon>
        <taxon>Malassezia</taxon>
    </lineage>
</organism>
<dbReference type="InterPro" id="IPR013087">
    <property type="entry name" value="Znf_C2H2_type"/>
</dbReference>
<dbReference type="SUPFAM" id="SSF57667">
    <property type="entry name" value="beta-beta-alpha zinc fingers"/>
    <property type="match status" value="1"/>
</dbReference>
<dbReference type="GO" id="GO:0061928">
    <property type="term" value="F:glutathione specific gamma-glutamylcyclotransferase activity"/>
    <property type="evidence" value="ECO:0007669"/>
    <property type="project" value="UniProtKB-EC"/>
</dbReference>
<dbReference type="Pfam" id="PF12171">
    <property type="entry name" value="zf-C2H2_jaz"/>
    <property type="match status" value="1"/>
</dbReference>
<dbReference type="SUPFAM" id="SSF110857">
    <property type="entry name" value="Gamma-glutamyl cyclotransferase-like"/>
    <property type="match status" value="1"/>
</dbReference>
<dbReference type="PROSITE" id="PS50157">
    <property type="entry name" value="ZINC_FINGER_C2H2_2"/>
    <property type="match status" value="2"/>
</dbReference>
<dbReference type="CDD" id="cd06257">
    <property type="entry name" value="DnaJ"/>
    <property type="match status" value="1"/>
</dbReference>
<feature type="compositionally biased region" description="Acidic residues" evidence="7">
    <location>
        <begin position="425"/>
        <end position="434"/>
    </location>
</feature>
<gene>
    <name evidence="10" type="ORF">MVES_000694</name>
</gene>
<dbReference type="InterPro" id="IPR006840">
    <property type="entry name" value="ChaC"/>
</dbReference>
<dbReference type="SMART" id="SM00355">
    <property type="entry name" value="ZnF_C2H2"/>
    <property type="match status" value="2"/>
</dbReference>
<dbReference type="Pfam" id="PF04752">
    <property type="entry name" value="ChaC"/>
    <property type="match status" value="1"/>
</dbReference>
<evidence type="ECO:0000259" key="9">
    <source>
        <dbReference type="PROSITE" id="PS50157"/>
    </source>
</evidence>
<dbReference type="GO" id="GO:0005737">
    <property type="term" value="C:cytoplasm"/>
    <property type="evidence" value="ECO:0007669"/>
    <property type="project" value="TreeGrafter"/>
</dbReference>
<dbReference type="PRINTS" id="PR00625">
    <property type="entry name" value="JDOMAIN"/>
</dbReference>
<dbReference type="InterPro" id="IPR022755">
    <property type="entry name" value="Znf_C2H2_jaz"/>
</dbReference>
<feature type="compositionally biased region" description="Polar residues" evidence="7">
    <location>
        <begin position="285"/>
        <end position="296"/>
    </location>
</feature>
<accession>A0A2N1JFV2</accession>
<dbReference type="PANTHER" id="PTHR44029">
    <property type="entry name" value="DNAJ HOMOLOG SUBFAMILY C MEMBER 21"/>
    <property type="match status" value="1"/>
</dbReference>
<feature type="region of interest" description="Disordered" evidence="7">
    <location>
        <begin position="424"/>
        <end position="480"/>
    </location>
</feature>
<dbReference type="Pfam" id="PF00226">
    <property type="entry name" value="DnaJ"/>
    <property type="match status" value="1"/>
</dbReference>
<feature type="domain" description="C2H2-type" evidence="9">
    <location>
        <begin position="371"/>
        <end position="400"/>
    </location>
</feature>
<name>A0A2N1JFV2_9BASI</name>
<evidence type="ECO:0000313" key="10">
    <source>
        <dbReference type="EMBL" id="PKI85422.1"/>
    </source>
</evidence>
<dbReference type="OrthoDB" id="5894at2759"/>
<dbReference type="InterPro" id="IPR036869">
    <property type="entry name" value="J_dom_sf"/>
</dbReference>
<dbReference type="SUPFAM" id="SSF46565">
    <property type="entry name" value="Chaperone J-domain"/>
    <property type="match status" value="1"/>
</dbReference>
<keyword evidence="11" id="KW-1185">Reference proteome</keyword>
<feature type="compositionally biased region" description="Basic and acidic residues" evidence="7">
    <location>
        <begin position="453"/>
        <end position="465"/>
    </location>
</feature>
<keyword evidence="2" id="KW-0479">Metal-binding</keyword>
<feature type="region of interest" description="Disordered" evidence="7">
    <location>
        <begin position="282"/>
        <end position="349"/>
    </location>
</feature>
<evidence type="ECO:0000256" key="6">
    <source>
        <dbReference type="PROSITE-ProRule" id="PRU00042"/>
    </source>
</evidence>
<dbReference type="PROSITE" id="PS00636">
    <property type="entry name" value="DNAJ_1"/>
    <property type="match status" value="1"/>
</dbReference>
<dbReference type="GO" id="GO:0008270">
    <property type="term" value="F:zinc ion binding"/>
    <property type="evidence" value="ECO:0007669"/>
    <property type="project" value="UniProtKB-KW"/>
</dbReference>
<dbReference type="InterPro" id="IPR036236">
    <property type="entry name" value="Znf_C2H2_sf"/>
</dbReference>
<sequence length="758" mass="85954">MGAGQSAEAPQETEEAFVDYYALLEVEQTDVVEQIRKSYRKLALRFHPDKNPGDEEAANKKFSKLQEAYEVLSDDTERAWYDQNRERLMHGGTDEDDGDETDIDAKFKFFRSGGAPPKATSAAPGIGVSHLLRFYEPNIAKDLSDADSSFYGTYRRLFKRLAEEDRIAAPYPGEAHEGGFSDPDRDDELWYPSFGDMNTPYTSSGTHGDNVRKFYQFWTQFSSRKSFSWKDKYDLRDAPDRRVKRMIEKDNKRARDAARREYNETIRGLAVFIRRRDPRYKAFQAEQSQSNSQETSADAKARREAEVKKRLQEKRAQAATFEAQNWQKANAPEDDWASDFTSGESHGDNEALHDMTAVEGEHAFSDEELLFDCVACSKRFQSRAAWENHERGKKHKKEMQRLQREMREDDLALCDDLEEMRIETDDAAELEPDDPVIPPLRKKDKKKKKLERKFRATLHEDKDSDGAQEFTEAPSSEPNTGPTACALFKNLPHVATLPKNPERPPGSFDVFGYGSLIFKPPPHVIGYTPGYIEGFSRRFAQHSIDHRGTPENPGRVVTLVKASDWLALPGADLPPEADIVWGISYTIDPVHAEEVRAYLDHREKNGYTPMTAPIWDILDGNPVMLMPEALVYVGLPENEAFIGPEPLDALAERIYTSQGPSGRNDEYLFRLAEAVRALTPNSADNYLFSLEEKVAALQAKGAAPDTKTDKKRAGDKFNAKCNVCNARFASRSKLFAHVREEGHASAIPQPKKNTKKRK</sequence>
<dbReference type="PROSITE" id="PS50076">
    <property type="entry name" value="DNAJ_2"/>
    <property type="match status" value="1"/>
</dbReference>
<keyword evidence="4" id="KW-0862">Zinc</keyword>
<feature type="compositionally biased region" description="Basic and acidic residues" evidence="7">
    <location>
        <begin position="297"/>
        <end position="316"/>
    </location>
</feature>
<feature type="domain" description="J" evidence="8">
    <location>
        <begin position="19"/>
        <end position="85"/>
    </location>
</feature>
<dbReference type="EC" id="4.3.2.7" evidence="1"/>
<dbReference type="EMBL" id="KZ454987">
    <property type="protein sequence ID" value="PKI85422.1"/>
    <property type="molecule type" value="Genomic_DNA"/>
</dbReference>
<keyword evidence="3 6" id="KW-0863">Zinc-finger</keyword>
<evidence type="ECO:0000256" key="2">
    <source>
        <dbReference type="ARBA" id="ARBA00022723"/>
    </source>
</evidence>
<feature type="domain" description="C2H2-type" evidence="9">
    <location>
        <begin position="719"/>
        <end position="748"/>
    </location>
</feature>
<evidence type="ECO:0000256" key="5">
    <source>
        <dbReference type="ARBA" id="ARBA00023239"/>
    </source>
</evidence>
<dbReference type="Gene3D" id="1.10.287.110">
    <property type="entry name" value="DnaJ domain"/>
    <property type="match status" value="1"/>
</dbReference>
<dbReference type="InterPro" id="IPR001623">
    <property type="entry name" value="DnaJ_domain"/>
</dbReference>
<dbReference type="STRING" id="2020962.A0A2N1JFV2"/>
<dbReference type="PANTHER" id="PTHR44029:SF1">
    <property type="entry name" value="DNAJ HOMOLOG SUBFAMILY C MEMBER 21"/>
    <property type="match status" value="1"/>
</dbReference>
<protein>
    <recommendedName>
        <fullName evidence="1">glutathione-specific gamma-glutamylcyclotransferase</fullName>
        <ecNumber evidence="1">4.3.2.7</ecNumber>
    </recommendedName>
</protein>
<evidence type="ECO:0000256" key="1">
    <source>
        <dbReference type="ARBA" id="ARBA00012344"/>
    </source>
</evidence>
<dbReference type="SMART" id="SM00271">
    <property type="entry name" value="DnaJ"/>
    <property type="match status" value="1"/>
</dbReference>
<evidence type="ECO:0000256" key="7">
    <source>
        <dbReference type="SAM" id="MobiDB-lite"/>
    </source>
</evidence>
<dbReference type="AlphaFoldDB" id="A0A2N1JFV2"/>
<dbReference type="Pfam" id="PF21884">
    <property type="entry name" value="ZUO1-like_ZHD"/>
    <property type="match status" value="1"/>
</dbReference>
<evidence type="ECO:0000256" key="4">
    <source>
        <dbReference type="ARBA" id="ARBA00022833"/>
    </source>
</evidence>